<dbReference type="RefSeq" id="WP_069380681.1">
    <property type="nucleotide sequence ID" value="NZ_CP017141.1"/>
</dbReference>
<gene>
    <name evidence="1" type="ORF">BFS30_18695</name>
</gene>
<dbReference type="OrthoDB" id="674886at2"/>
<organism evidence="1 2">
    <name type="scientific">Pedobacter steynii</name>
    <dbReference type="NCBI Taxonomy" id="430522"/>
    <lineage>
        <taxon>Bacteria</taxon>
        <taxon>Pseudomonadati</taxon>
        <taxon>Bacteroidota</taxon>
        <taxon>Sphingobacteriia</taxon>
        <taxon>Sphingobacteriales</taxon>
        <taxon>Sphingobacteriaceae</taxon>
        <taxon>Pedobacter</taxon>
    </lineage>
</organism>
<proteinExistence type="predicted"/>
<accession>A0A1D7QK26</accession>
<reference evidence="1 2" key="1">
    <citation type="submission" date="2016-08" db="EMBL/GenBank/DDBJ databases">
        <authorList>
            <person name="Seilhamer J.J."/>
        </authorList>
    </citation>
    <scope>NUCLEOTIDE SEQUENCE [LARGE SCALE GENOMIC DNA]</scope>
    <source>
        <strain evidence="1 2">DX4</strain>
    </source>
</reference>
<evidence type="ECO:0000313" key="2">
    <source>
        <dbReference type="Proteomes" id="UP000094313"/>
    </source>
</evidence>
<protein>
    <recommendedName>
        <fullName evidence="3">DUF5018 domain-containing protein</fullName>
    </recommendedName>
</protein>
<dbReference type="EMBL" id="CP017141">
    <property type="protein sequence ID" value="AOM79018.1"/>
    <property type="molecule type" value="Genomic_DNA"/>
</dbReference>
<evidence type="ECO:0008006" key="3">
    <source>
        <dbReference type="Google" id="ProtNLM"/>
    </source>
</evidence>
<keyword evidence="2" id="KW-1185">Reference proteome</keyword>
<name>A0A1D7QK26_9SPHI</name>
<sequence length="320" mass="34979">MKLRLIPVLFYLFIPLLFSACKKTVDYPKPANSKILSYKVPVSNGEITGVIDESDKTITVYLPFFYQLDVIDPKIQLAAGATLKESIVPVAVMDNKTTYTVTGADKTTTSYQLKIVIQQIAPLVVEEVSTAAVITKWGIGNGFVLIRGNFNTTDITKVKAYLVAADQKEIELTPSASSTTSIVPQLLPAGKTYQIAYLQVPQSVNPGSYKLRVKVYALVAETTYPVEVVYGQPQITYAGVTARQGETFTISTKAEVFHQFSEFSILVNGQKTVLPIVSYTRTSAIIRVPDGIPAGVYQPTAKFEGWPAATYGWTVTVTPK</sequence>
<evidence type="ECO:0000313" key="1">
    <source>
        <dbReference type="EMBL" id="AOM79018.1"/>
    </source>
</evidence>
<dbReference type="Gene3D" id="2.60.40.2340">
    <property type="match status" value="1"/>
</dbReference>
<dbReference type="AlphaFoldDB" id="A0A1D7QK26"/>
<dbReference type="KEGG" id="psty:BFS30_18695"/>
<dbReference type="PROSITE" id="PS51257">
    <property type="entry name" value="PROKAR_LIPOPROTEIN"/>
    <property type="match status" value="1"/>
</dbReference>
<dbReference type="Proteomes" id="UP000094313">
    <property type="component" value="Chromosome"/>
</dbReference>